<dbReference type="Pfam" id="PF13401">
    <property type="entry name" value="AAA_22"/>
    <property type="match status" value="1"/>
</dbReference>
<keyword evidence="3" id="KW-1185">Reference proteome</keyword>
<dbReference type="GO" id="GO:0016887">
    <property type="term" value="F:ATP hydrolysis activity"/>
    <property type="evidence" value="ECO:0007669"/>
    <property type="project" value="InterPro"/>
</dbReference>
<feature type="domain" description="ORC1/DEAH AAA+ ATPase" evidence="1">
    <location>
        <begin position="42"/>
        <end position="171"/>
    </location>
</feature>
<dbReference type="NCBIfam" id="TIGR03015">
    <property type="entry name" value="pepcterm_ATPase"/>
    <property type="match status" value="1"/>
</dbReference>
<protein>
    <submittedName>
        <fullName evidence="2">AAA ATPase</fullName>
    </submittedName>
</protein>
<dbReference type="InterPro" id="IPR027417">
    <property type="entry name" value="P-loop_NTPase"/>
</dbReference>
<dbReference type="InterPro" id="IPR049945">
    <property type="entry name" value="AAA_22"/>
</dbReference>
<dbReference type="PANTHER" id="PTHR35894:SF1">
    <property type="entry name" value="PHOSPHORIBULOKINASE _ URIDINE KINASE FAMILY"/>
    <property type="match status" value="1"/>
</dbReference>
<dbReference type="Gene3D" id="3.40.50.300">
    <property type="entry name" value="P-loop containing nucleotide triphosphate hydrolases"/>
    <property type="match status" value="1"/>
</dbReference>
<comment type="caution">
    <text evidence="2">The sequence shown here is derived from an EMBL/GenBank/DDBJ whole genome shotgun (WGS) entry which is preliminary data.</text>
</comment>
<gene>
    <name evidence="2" type="ORF">C725_2075</name>
</gene>
<accession>M2U3Z0</accession>
<dbReference type="SUPFAM" id="SSF52540">
    <property type="entry name" value="P-loop containing nucleoside triphosphate hydrolases"/>
    <property type="match status" value="1"/>
</dbReference>
<evidence type="ECO:0000313" key="3">
    <source>
        <dbReference type="Proteomes" id="UP000011717"/>
    </source>
</evidence>
<dbReference type="EMBL" id="AMRV01000006">
    <property type="protein sequence ID" value="EMD82688.1"/>
    <property type="molecule type" value="Genomic_DNA"/>
</dbReference>
<organism evidence="2 3">
    <name type="scientific">Pacificimonas flava</name>
    <dbReference type="NCBI Taxonomy" id="1234595"/>
    <lineage>
        <taxon>Bacteria</taxon>
        <taxon>Pseudomonadati</taxon>
        <taxon>Pseudomonadota</taxon>
        <taxon>Alphaproteobacteria</taxon>
        <taxon>Sphingomonadales</taxon>
        <taxon>Sphingosinicellaceae</taxon>
        <taxon>Pacificimonas</taxon>
    </lineage>
</organism>
<dbReference type="RefSeq" id="WP_008602582.1">
    <property type="nucleotide sequence ID" value="NZ_AMRV01000006.1"/>
</dbReference>
<dbReference type="AlphaFoldDB" id="M2U3Z0"/>
<reference evidence="2 3" key="1">
    <citation type="journal article" date="2013" name="Genome Announc.">
        <title>Draft Genome Sequence of Strain JLT2015T, Belonging to the Family Sphingomonadaceae of the Alphaproteobacteria.</title>
        <authorList>
            <person name="Tang K."/>
            <person name="Liu K."/>
            <person name="Li S."/>
            <person name="Jiao N."/>
        </authorList>
    </citation>
    <scope>NUCLEOTIDE SEQUENCE [LARGE SCALE GENOMIC DNA]</scope>
    <source>
        <strain evidence="2 3">JLT2015</strain>
    </source>
</reference>
<dbReference type="OrthoDB" id="7828921at2"/>
<evidence type="ECO:0000313" key="2">
    <source>
        <dbReference type="EMBL" id="EMD82688.1"/>
    </source>
</evidence>
<dbReference type="Proteomes" id="UP000011717">
    <property type="component" value="Unassembled WGS sequence"/>
</dbReference>
<dbReference type="InterPro" id="IPR052026">
    <property type="entry name" value="ExeA_AAA_ATPase_DNA-bind"/>
</dbReference>
<dbReference type="PANTHER" id="PTHR35894">
    <property type="entry name" value="GENERAL SECRETION PATHWAY PROTEIN A-RELATED"/>
    <property type="match status" value="1"/>
</dbReference>
<dbReference type="PATRIC" id="fig|1234595.3.peg.2076"/>
<name>M2U3Z0_9SPHN</name>
<sequence length="342" mass="38431">MYTDFYKLTGKPFQLTPDPDFYVDTKTHRKAMAYLTYGLAQAEGFIVVTGDIGAGKTTLVARLLQQNEDRRTLIGNVVTSQVDGSDLLRLAASAFGLPAEREDKSSLLARLESMLRTKHREGVRVVLIVDEAQNLPFDALEELRMLSNFQEGGQPLMQTILLGQPEFRARLAAAPNLEQLRQRTIASHHLEPMRADEVQNYVESRLNRCGWKNDPAFTDDAYREIYEWSGGVPRRVNNLSGRILLFGSLEGTHEITGDLVRDVVSDLEEDDAVPERHRALANQVMNNSQMGTESDALAERIESVSLRTDKHQKVLQQLLHLVTDLSQQVDEMAERLGQDAEA</sequence>
<dbReference type="InterPro" id="IPR017466">
    <property type="entry name" value="XrtA-assoc_ATPase-like"/>
</dbReference>
<evidence type="ECO:0000259" key="1">
    <source>
        <dbReference type="Pfam" id="PF13401"/>
    </source>
</evidence>
<proteinExistence type="predicted"/>